<protein>
    <recommendedName>
        <fullName evidence="3">YqzL-like protein</fullName>
    </recommendedName>
</protein>
<dbReference type="EMBL" id="JAFBER010000005">
    <property type="protein sequence ID" value="MBM7644910.1"/>
    <property type="molecule type" value="Genomic_DNA"/>
</dbReference>
<name>A0ABS2PZB8_9BACL</name>
<organism evidence="1 2">
    <name type="scientific">Scopulibacillus daqui</name>
    <dbReference type="NCBI Taxonomy" id="1469162"/>
    <lineage>
        <taxon>Bacteria</taxon>
        <taxon>Bacillati</taxon>
        <taxon>Bacillota</taxon>
        <taxon>Bacilli</taxon>
        <taxon>Bacillales</taxon>
        <taxon>Sporolactobacillaceae</taxon>
        <taxon>Scopulibacillus</taxon>
    </lineage>
</organism>
<comment type="caution">
    <text evidence="1">The sequence shown here is derived from an EMBL/GenBank/DDBJ whole genome shotgun (WGS) entry which is preliminary data.</text>
</comment>
<accession>A0ABS2PZB8</accession>
<sequence length="41" mass="4931">MRNNDKDLYLFILSVLPIDERQPAEAKTMEDEEQKTMKLIY</sequence>
<keyword evidence="2" id="KW-1185">Reference proteome</keyword>
<proteinExistence type="predicted"/>
<gene>
    <name evidence="1" type="ORF">JOD45_001119</name>
</gene>
<evidence type="ECO:0000313" key="2">
    <source>
        <dbReference type="Proteomes" id="UP000808914"/>
    </source>
</evidence>
<dbReference type="Proteomes" id="UP000808914">
    <property type="component" value="Unassembled WGS sequence"/>
</dbReference>
<evidence type="ECO:0000313" key="1">
    <source>
        <dbReference type="EMBL" id="MBM7644910.1"/>
    </source>
</evidence>
<reference evidence="1 2" key="1">
    <citation type="submission" date="2021-01" db="EMBL/GenBank/DDBJ databases">
        <title>Genomic Encyclopedia of Type Strains, Phase IV (KMG-IV): sequencing the most valuable type-strain genomes for metagenomic binning, comparative biology and taxonomic classification.</title>
        <authorList>
            <person name="Goeker M."/>
        </authorList>
    </citation>
    <scope>NUCLEOTIDE SEQUENCE [LARGE SCALE GENOMIC DNA]</scope>
    <source>
        <strain evidence="1 2">DSM 28236</strain>
    </source>
</reference>
<evidence type="ECO:0008006" key="3">
    <source>
        <dbReference type="Google" id="ProtNLM"/>
    </source>
</evidence>